<evidence type="ECO:0000256" key="3">
    <source>
        <dbReference type="ARBA" id="ARBA00023125"/>
    </source>
</evidence>
<dbReference type="InterPro" id="IPR050987">
    <property type="entry name" value="AtrR-like"/>
</dbReference>
<dbReference type="PANTHER" id="PTHR46910:SF3">
    <property type="entry name" value="HALOTOLERANCE PROTEIN 9-RELATED"/>
    <property type="match status" value="1"/>
</dbReference>
<dbReference type="GO" id="GO:0008270">
    <property type="term" value="F:zinc ion binding"/>
    <property type="evidence" value="ECO:0007669"/>
    <property type="project" value="InterPro"/>
</dbReference>
<evidence type="ECO:0000259" key="5">
    <source>
        <dbReference type="PROSITE" id="PS50048"/>
    </source>
</evidence>
<evidence type="ECO:0000256" key="4">
    <source>
        <dbReference type="ARBA" id="ARBA00023242"/>
    </source>
</evidence>
<sequence length="805" mass="90360">MSPSSTKLRSLLPRLSESPDNVATLGDIKGLPPRRRVSRNKVITACRPCRIKKIKCDGGLPECGVCRHKMRSCDYPDEELLVGNLMKKQKALQDNVESFTLLFRYLQDRPASEANSLFERIRDGLSIDTALEFVKTEGDNSTLPYRDSTNARLKCSQQTKDSNVLFQNDTLSIEASNAIIQALRHGVECFFSYLGTMFPIYTKPEVGLIMTTFLASEPSSDDIVDRRIAYGELLAICALGLVYDKQTLPNGSADISTQFFEKAQLFVDYVLEKSPLRAMRICFCLGCYSVIAKSSLAITYTDRGILVGSSTGLNVGQRPSYLSESEFKGYVRTLKALVTVRSWVTATLGHIPSPEISRCIHETREMMDDDKLDCTGEDTMIDMLQQKMAQITVLKANILRTAACFKVLSSAVLRQMHTDLELWRSSLPVYMRLEALVQSPTISPDQRRVTFYMHLFYMSALILKARALLATQGEIVSCSRDSEAALAILQGVHAARSSARLLGLILNEKAVVKNCWLTIYQCYITWLTLNYAAVKGFLVGGTSLFRQQDITLSDKCVEILKLCATRDKIAHAFHLRISEYQSLLKEHLPKATADAVDSGTFDDDSLDSSYLFAQTHGTTELDRRVHELWAMLCYPLNLLKGNKKTNIHYPTIVEASVNADINFAQHLVSSFGRAEDNGPIGLSPRSDSSRGSDGFEKEVEGYTKVTDFRWEEEYFLMNFLVRMSPQTLHIRRPEEVPRQRGVLVTPHKLHFLNPLEPCDANDTEREDRGVEYSNAALERPRVSNSVWLSLVETGAGEERTTPVKD</sequence>
<evidence type="ECO:0000256" key="1">
    <source>
        <dbReference type="ARBA" id="ARBA00004123"/>
    </source>
</evidence>
<evidence type="ECO:0000256" key="2">
    <source>
        <dbReference type="ARBA" id="ARBA00022723"/>
    </source>
</evidence>
<comment type="subcellular location">
    <subcellularLocation>
        <location evidence="1">Nucleus</location>
    </subcellularLocation>
</comment>
<dbReference type="CDD" id="cd12148">
    <property type="entry name" value="fungal_TF_MHR"/>
    <property type="match status" value="1"/>
</dbReference>
<accession>A0A395MX33</accession>
<dbReference type="Proteomes" id="UP000265631">
    <property type="component" value="Unassembled WGS sequence"/>
</dbReference>
<protein>
    <recommendedName>
        <fullName evidence="5">Zn(2)-C6 fungal-type domain-containing protein</fullName>
    </recommendedName>
</protein>
<dbReference type="PROSITE" id="PS00463">
    <property type="entry name" value="ZN2_CY6_FUNGAL_1"/>
    <property type="match status" value="1"/>
</dbReference>
<feature type="domain" description="Zn(2)-C6 fungal-type" evidence="5">
    <location>
        <begin position="45"/>
        <end position="75"/>
    </location>
</feature>
<evidence type="ECO:0000313" key="7">
    <source>
        <dbReference type="Proteomes" id="UP000265631"/>
    </source>
</evidence>
<dbReference type="GO" id="GO:0000981">
    <property type="term" value="F:DNA-binding transcription factor activity, RNA polymerase II-specific"/>
    <property type="evidence" value="ECO:0007669"/>
    <property type="project" value="InterPro"/>
</dbReference>
<dbReference type="CDD" id="cd00067">
    <property type="entry name" value="GAL4"/>
    <property type="match status" value="1"/>
</dbReference>
<dbReference type="Gene3D" id="4.10.240.10">
    <property type="entry name" value="Zn(2)-C6 fungal-type DNA-binding domain"/>
    <property type="match status" value="1"/>
</dbReference>
<reference evidence="6 7" key="1">
    <citation type="journal article" date="2018" name="PLoS Pathog.">
        <title>Evolution of structural diversity of trichothecenes, a family of toxins produced by plant pathogenic and entomopathogenic fungi.</title>
        <authorList>
            <person name="Proctor R.H."/>
            <person name="McCormick S.P."/>
            <person name="Kim H.S."/>
            <person name="Cardoza R.E."/>
            <person name="Stanley A.M."/>
            <person name="Lindo L."/>
            <person name="Kelly A."/>
            <person name="Brown D.W."/>
            <person name="Lee T."/>
            <person name="Vaughan M.M."/>
            <person name="Alexander N.J."/>
            <person name="Busman M."/>
            <person name="Gutierrez S."/>
        </authorList>
    </citation>
    <scope>NUCLEOTIDE SEQUENCE [LARGE SCALE GENOMIC DNA]</scope>
    <source>
        <strain evidence="6 7">NRRL 13405</strain>
    </source>
</reference>
<organism evidence="6 7">
    <name type="scientific">Fusarium flagelliforme</name>
    <dbReference type="NCBI Taxonomy" id="2675880"/>
    <lineage>
        <taxon>Eukaryota</taxon>
        <taxon>Fungi</taxon>
        <taxon>Dikarya</taxon>
        <taxon>Ascomycota</taxon>
        <taxon>Pezizomycotina</taxon>
        <taxon>Sordariomycetes</taxon>
        <taxon>Hypocreomycetidae</taxon>
        <taxon>Hypocreales</taxon>
        <taxon>Nectriaceae</taxon>
        <taxon>Fusarium</taxon>
        <taxon>Fusarium incarnatum-equiseti species complex</taxon>
    </lineage>
</organism>
<dbReference type="InterPro" id="IPR001138">
    <property type="entry name" value="Zn2Cys6_DnaBD"/>
</dbReference>
<dbReference type="SUPFAM" id="SSF57701">
    <property type="entry name" value="Zn2/Cys6 DNA-binding domain"/>
    <property type="match status" value="1"/>
</dbReference>
<keyword evidence="3" id="KW-0238">DNA-binding</keyword>
<dbReference type="STRING" id="2594813.A0A395MX33"/>
<dbReference type="AlphaFoldDB" id="A0A395MX33"/>
<dbReference type="Pfam" id="PF00172">
    <property type="entry name" value="Zn_clus"/>
    <property type="match status" value="1"/>
</dbReference>
<dbReference type="PANTHER" id="PTHR46910">
    <property type="entry name" value="TRANSCRIPTION FACTOR PDR1"/>
    <property type="match status" value="1"/>
</dbReference>
<name>A0A395MX33_9HYPO</name>
<comment type="caution">
    <text evidence="6">The sequence shown here is derived from an EMBL/GenBank/DDBJ whole genome shotgun (WGS) entry which is preliminary data.</text>
</comment>
<dbReference type="InterPro" id="IPR036864">
    <property type="entry name" value="Zn2-C6_fun-type_DNA-bd_sf"/>
</dbReference>
<keyword evidence="7" id="KW-1185">Reference proteome</keyword>
<dbReference type="PROSITE" id="PS50048">
    <property type="entry name" value="ZN2_CY6_FUNGAL_2"/>
    <property type="match status" value="1"/>
</dbReference>
<keyword evidence="4" id="KW-0539">Nucleus</keyword>
<dbReference type="EMBL" id="PXXK01000092">
    <property type="protein sequence ID" value="RFN51779.1"/>
    <property type="molecule type" value="Genomic_DNA"/>
</dbReference>
<dbReference type="SMART" id="SM00066">
    <property type="entry name" value="GAL4"/>
    <property type="match status" value="1"/>
</dbReference>
<evidence type="ECO:0000313" key="6">
    <source>
        <dbReference type="EMBL" id="RFN51779.1"/>
    </source>
</evidence>
<keyword evidence="2" id="KW-0479">Metal-binding</keyword>
<dbReference type="GO" id="GO:0005634">
    <property type="term" value="C:nucleus"/>
    <property type="evidence" value="ECO:0007669"/>
    <property type="project" value="UniProtKB-SubCell"/>
</dbReference>
<gene>
    <name evidence="6" type="ORF">FIE12Z_3982</name>
</gene>
<proteinExistence type="predicted"/>
<dbReference type="GO" id="GO:0003677">
    <property type="term" value="F:DNA binding"/>
    <property type="evidence" value="ECO:0007669"/>
    <property type="project" value="UniProtKB-KW"/>
</dbReference>